<gene>
    <name evidence="1" type="ORF">JOF36_007187</name>
</gene>
<accession>A0ABS4W5D4</accession>
<sequence>MFAADLDLVADRECVEEGDRVRALQVHAAGTLLLTS</sequence>
<keyword evidence="2" id="KW-1185">Reference proteome</keyword>
<comment type="caution">
    <text evidence="1">The sequence shown here is derived from an EMBL/GenBank/DDBJ whole genome shotgun (WGS) entry which is preliminary data.</text>
</comment>
<proteinExistence type="predicted"/>
<evidence type="ECO:0000313" key="1">
    <source>
        <dbReference type="EMBL" id="MBP2371414.1"/>
    </source>
</evidence>
<organism evidence="1 2">
    <name type="scientific">Pseudonocardia parietis</name>
    <dbReference type="NCBI Taxonomy" id="570936"/>
    <lineage>
        <taxon>Bacteria</taxon>
        <taxon>Bacillati</taxon>
        <taxon>Actinomycetota</taxon>
        <taxon>Actinomycetes</taxon>
        <taxon>Pseudonocardiales</taxon>
        <taxon>Pseudonocardiaceae</taxon>
        <taxon>Pseudonocardia</taxon>
    </lineage>
</organism>
<dbReference type="EMBL" id="JAGINU010000002">
    <property type="protein sequence ID" value="MBP2371414.1"/>
    <property type="molecule type" value="Genomic_DNA"/>
</dbReference>
<name>A0ABS4W5D4_9PSEU</name>
<reference evidence="1 2" key="1">
    <citation type="submission" date="2021-03" db="EMBL/GenBank/DDBJ databases">
        <title>Sequencing the genomes of 1000 actinobacteria strains.</title>
        <authorList>
            <person name="Klenk H.-P."/>
        </authorList>
    </citation>
    <scope>NUCLEOTIDE SEQUENCE [LARGE SCALE GENOMIC DNA]</scope>
    <source>
        <strain evidence="1 2">DSM 45256</strain>
    </source>
</reference>
<evidence type="ECO:0000313" key="2">
    <source>
        <dbReference type="Proteomes" id="UP001519295"/>
    </source>
</evidence>
<dbReference type="Proteomes" id="UP001519295">
    <property type="component" value="Unassembled WGS sequence"/>
</dbReference>
<protein>
    <submittedName>
        <fullName evidence="1">Uncharacterized protein</fullName>
    </submittedName>
</protein>